<dbReference type="RefSeq" id="WP_070931094.1">
    <property type="nucleotide sequence ID" value="NZ_CP050145.1"/>
</dbReference>
<dbReference type="AlphaFoldDB" id="A0A1S1M5A4"/>
<reference evidence="1 2" key="1">
    <citation type="submission" date="2016-10" db="EMBL/GenBank/DDBJ databases">
        <title>Evaluation of Human, Veterinary and Environmental Mycobacterium chelonae Isolates by Core Genome Phylogenomic Analysis, Targeted Gene Comparison, and Anti-microbial Susceptibility Patterns: A Tale of Mistaken Identities.</title>
        <authorList>
            <person name="Fogelson S.B."/>
            <person name="Camus A.C."/>
            <person name="Lorenz W."/>
            <person name="Vasireddy R."/>
            <person name="Vasireddy S."/>
            <person name="Smith T."/>
            <person name="Brown-Elliott B.A."/>
            <person name="Wallace R.J.Jr."/>
            <person name="Hasan N.A."/>
            <person name="Reischl U."/>
            <person name="Sanchez S."/>
        </authorList>
    </citation>
    <scope>NUCLEOTIDE SEQUENCE [LARGE SCALE GENOMIC DNA]</scope>
    <source>
        <strain evidence="1 2">15518</strain>
    </source>
</reference>
<evidence type="ECO:0000313" key="2">
    <source>
        <dbReference type="Proteomes" id="UP000179441"/>
    </source>
</evidence>
<accession>A0A1S1M5A4</accession>
<gene>
    <name evidence="1" type="ORF">BKG84_04175</name>
</gene>
<organism evidence="1 2">
    <name type="scientific">Mycobacteroides chelonae</name>
    <name type="common">Mycobacterium chelonae</name>
    <dbReference type="NCBI Taxonomy" id="1774"/>
    <lineage>
        <taxon>Bacteria</taxon>
        <taxon>Bacillati</taxon>
        <taxon>Actinomycetota</taxon>
        <taxon>Actinomycetes</taxon>
        <taxon>Mycobacteriales</taxon>
        <taxon>Mycobacteriaceae</taxon>
        <taxon>Mycobacteroides</taxon>
    </lineage>
</organism>
<comment type="caution">
    <text evidence="1">The sequence shown here is derived from an EMBL/GenBank/DDBJ whole genome shotgun (WGS) entry which is preliminary data.</text>
</comment>
<protein>
    <submittedName>
        <fullName evidence="1">Uncharacterized protein</fullName>
    </submittedName>
</protein>
<dbReference type="EMBL" id="MLIS01000001">
    <property type="protein sequence ID" value="OHU77713.1"/>
    <property type="molecule type" value="Genomic_DNA"/>
</dbReference>
<evidence type="ECO:0000313" key="1">
    <source>
        <dbReference type="EMBL" id="OHU77713.1"/>
    </source>
</evidence>
<proteinExistence type="predicted"/>
<sequence>MPLIDITCGPTVTDGTRTRLAAVLPDAVSLAVQCTDEPYDHHLQPGDVLIRFHEVGPFDRFDIDVLVEVKSKWFSDRAQDRQRRAEAIHDAVRHVIEDEQTAGVYLTLPVAAWDQSDSEATGR</sequence>
<keyword evidence="2" id="KW-1185">Reference proteome</keyword>
<dbReference type="Proteomes" id="UP000179441">
    <property type="component" value="Unassembled WGS sequence"/>
</dbReference>
<name>A0A1S1M5A4_MYCCH</name>